<feature type="transmembrane region" description="Helical" evidence="9">
    <location>
        <begin position="424"/>
        <end position="444"/>
    </location>
</feature>
<feature type="transmembrane region" description="Helical" evidence="9">
    <location>
        <begin position="24"/>
        <end position="48"/>
    </location>
</feature>
<dbReference type="PANTHER" id="PTHR48022">
    <property type="entry name" value="PLASTIDIC GLUCOSE TRANSPORTER 4"/>
    <property type="match status" value="1"/>
</dbReference>
<dbReference type="GO" id="GO:0016020">
    <property type="term" value="C:membrane"/>
    <property type="evidence" value="ECO:0007669"/>
    <property type="project" value="UniProtKB-SubCell"/>
</dbReference>
<keyword evidence="3 7" id="KW-0813">Transport</keyword>
<feature type="transmembrane region" description="Helical" evidence="9">
    <location>
        <begin position="185"/>
        <end position="205"/>
    </location>
</feature>
<evidence type="ECO:0000256" key="4">
    <source>
        <dbReference type="ARBA" id="ARBA00022692"/>
    </source>
</evidence>
<evidence type="ECO:0000313" key="12">
    <source>
        <dbReference type="Proteomes" id="UP000182444"/>
    </source>
</evidence>
<dbReference type="GeneID" id="2907283"/>
<dbReference type="InterPro" id="IPR020846">
    <property type="entry name" value="MFS_dom"/>
</dbReference>
<dbReference type="Pfam" id="PF00083">
    <property type="entry name" value="Sugar_tr"/>
    <property type="match status" value="1"/>
</dbReference>
<dbReference type="SUPFAM" id="SSF103473">
    <property type="entry name" value="MFS general substrate transporter"/>
    <property type="match status" value="1"/>
</dbReference>
<protein>
    <recommendedName>
        <fullName evidence="10">Major facilitator superfamily (MFS) profile domain-containing protein</fullName>
    </recommendedName>
</protein>
<dbReference type="VEuPathDB" id="FungiDB:YALI0_B06391g"/>
<dbReference type="PROSITE" id="PS00217">
    <property type="entry name" value="SUGAR_TRANSPORT_2"/>
    <property type="match status" value="1"/>
</dbReference>
<dbReference type="CDD" id="cd17356">
    <property type="entry name" value="MFS_HXT"/>
    <property type="match status" value="1"/>
</dbReference>
<dbReference type="InterPro" id="IPR050360">
    <property type="entry name" value="MFS_Sugar_Transporters"/>
</dbReference>
<feature type="transmembrane region" description="Helical" evidence="9">
    <location>
        <begin position="310"/>
        <end position="331"/>
    </location>
</feature>
<keyword evidence="4 9" id="KW-0812">Transmembrane</keyword>
<dbReference type="InterPro" id="IPR005828">
    <property type="entry name" value="MFS_sugar_transport-like"/>
</dbReference>
<feature type="transmembrane region" description="Helical" evidence="9">
    <location>
        <begin position="119"/>
        <end position="141"/>
    </location>
</feature>
<comment type="similarity">
    <text evidence="2 7">Belongs to the major facilitator superfamily. Sugar transporter (TC 2.A.1.1) family.</text>
</comment>
<proteinExistence type="inferred from homology"/>
<feature type="region of interest" description="Disordered" evidence="8">
    <location>
        <begin position="507"/>
        <end position="545"/>
    </location>
</feature>
<dbReference type="PROSITE" id="PS00216">
    <property type="entry name" value="SUGAR_TRANSPORT_1"/>
    <property type="match status" value="2"/>
</dbReference>
<dbReference type="PROSITE" id="PS50850">
    <property type="entry name" value="MFS"/>
    <property type="match status" value="1"/>
</dbReference>
<dbReference type="InterPro" id="IPR005829">
    <property type="entry name" value="Sugar_transporter_CS"/>
</dbReference>
<dbReference type="PRINTS" id="PR00171">
    <property type="entry name" value="SUGRTRNSPORT"/>
</dbReference>
<evidence type="ECO:0000256" key="7">
    <source>
        <dbReference type="RuleBase" id="RU003346"/>
    </source>
</evidence>
<feature type="transmembrane region" description="Helical" evidence="9">
    <location>
        <begin position="153"/>
        <end position="173"/>
    </location>
</feature>
<dbReference type="eggNOG" id="KOG0254">
    <property type="taxonomic scope" value="Eukaryota"/>
</dbReference>
<feature type="transmembrane region" description="Helical" evidence="9">
    <location>
        <begin position="68"/>
        <end position="87"/>
    </location>
</feature>
<organism evidence="11 12">
    <name type="scientific">Yarrowia lipolytica</name>
    <name type="common">Candida lipolytica</name>
    <dbReference type="NCBI Taxonomy" id="4952"/>
    <lineage>
        <taxon>Eukaryota</taxon>
        <taxon>Fungi</taxon>
        <taxon>Dikarya</taxon>
        <taxon>Ascomycota</taxon>
        <taxon>Saccharomycotina</taxon>
        <taxon>Dipodascomycetes</taxon>
        <taxon>Dipodascales</taxon>
        <taxon>Dipodascales incertae sedis</taxon>
        <taxon>Yarrowia</taxon>
    </lineage>
</organism>
<feature type="transmembrane region" description="Helical" evidence="9">
    <location>
        <begin position="389"/>
        <end position="412"/>
    </location>
</feature>
<comment type="subcellular location">
    <subcellularLocation>
        <location evidence="1">Membrane</location>
        <topology evidence="1">Multi-pass membrane protein</topology>
    </subcellularLocation>
</comment>
<reference evidence="11 12" key="1">
    <citation type="journal article" date="2016" name="PLoS ONE">
        <title>Sequence Assembly of Yarrowia lipolytica Strain W29/CLIB89 Shows Transposable Element Diversity.</title>
        <authorList>
            <person name="Magnan C."/>
            <person name="Yu J."/>
            <person name="Chang I."/>
            <person name="Jahn E."/>
            <person name="Kanomata Y."/>
            <person name="Wu J."/>
            <person name="Zeller M."/>
            <person name="Oakes M."/>
            <person name="Baldi P."/>
            <person name="Sandmeyer S."/>
        </authorList>
    </citation>
    <scope>NUCLEOTIDE SEQUENCE [LARGE SCALE GENOMIC DNA]</scope>
    <source>
        <strain evidence="12">CLIB89(W29)</strain>
    </source>
</reference>
<dbReference type="FunFam" id="1.20.1250.20:FF:000026">
    <property type="entry name" value="MFS quinate transporter QutD"/>
    <property type="match status" value="1"/>
</dbReference>
<feature type="transmembrane region" description="Helical" evidence="9">
    <location>
        <begin position="456"/>
        <end position="474"/>
    </location>
</feature>
<dbReference type="EMBL" id="CP017554">
    <property type="protein sequence ID" value="AOW01308.1"/>
    <property type="molecule type" value="Genomic_DNA"/>
</dbReference>
<keyword evidence="5 9" id="KW-1133">Transmembrane helix</keyword>
<evidence type="ECO:0000256" key="8">
    <source>
        <dbReference type="SAM" id="MobiDB-lite"/>
    </source>
</evidence>
<dbReference type="OrthoDB" id="4142200at2759"/>
<evidence type="ECO:0000256" key="1">
    <source>
        <dbReference type="ARBA" id="ARBA00004141"/>
    </source>
</evidence>
<dbReference type="VEuPathDB" id="FungiDB:YALI1_B08461g"/>
<feature type="transmembrane region" description="Helical" evidence="9">
    <location>
        <begin position="281"/>
        <end position="304"/>
    </location>
</feature>
<dbReference type="InterPro" id="IPR036259">
    <property type="entry name" value="MFS_trans_sf"/>
</dbReference>
<dbReference type="PANTHER" id="PTHR48022:SF7">
    <property type="entry name" value="MAJOR FACILITATOR SUPERFAMILY (MFS) PROFILE DOMAIN-CONTAINING PROTEIN-RELATED"/>
    <property type="match status" value="1"/>
</dbReference>
<dbReference type="AlphaFoldDB" id="A0A1D8N6P5"/>
<dbReference type="NCBIfam" id="TIGR00879">
    <property type="entry name" value="SP"/>
    <property type="match status" value="1"/>
</dbReference>
<evidence type="ECO:0000256" key="2">
    <source>
        <dbReference type="ARBA" id="ARBA00010992"/>
    </source>
</evidence>
<evidence type="ECO:0000256" key="3">
    <source>
        <dbReference type="ARBA" id="ARBA00022448"/>
    </source>
</evidence>
<evidence type="ECO:0000259" key="10">
    <source>
        <dbReference type="PROSITE" id="PS50850"/>
    </source>
</evidence>
<feature type="transmembrane region" description="Helical" evidence="9">
    <location>
        <begin position="338"/>
        <end position="361"/>
    </location>
</feature>
<dbReference type="Gene3D" id="1.20.1250.20">
    <property type="entry name" value="MFS general substrate transporter like domains"/>
    <property type="match status" value="1"/>
</dbReference>
<dbReference type="RefSeq" id="XP_500566.2">
    <property type="nucleotide sequence ID" value="XM_500566.2"/>
</dbReference>
<evidence type="ECO:0000256" key="6">
    <source>
        <dbReference type="ARBA" id="ARBA00023136"/>
    </source>
</evidence>
<dbReference type="Proteomes" id="UP000182444">
    <property type="component" value="Chromosome 1B"/>
</dbReference>
<gene>
    <name evidence="11" type="ORF">YALI1_B08461g</name>
</gene>
<keyword evidence="6 9" id="KW-0472">Membrane</keyword>
<dbReference type="InterPro" id="IPR003663">
    <property type="entry name" value="Sugar/inositol_transpt"/>
</dbReference>
<feature type="transmembrane region" description="Helical" evidence="9">
    <location>
        <begin position="94"/>
        <end position="113"/>
    </location>
</feature>
<accession>A0A1D8N6P5</accession>
<sequence>MIGNAQINQVGALQHRFPKLHNPYLTAAVATMGGLLFGFDISSVSAFVDTKPYKEYFGYPTSIQQGGITASMAGGSFLSSLVAGWISDRLGRRFAIHFASFWWVVGAAIQSSAQNKGQLIAGRLISGLGIGLGSSVIPVYISELSPKKIRGRLVGLFQWAVTWGILIMFYISFGLSNIHGVAGFRVAWGLQIIPGLLMSLGCLFLEESPRWLAKQDNWDESVRVLRAIHQGGYGTEEDILLEIEEIREAVRIEHETKNLRFWHLFQKDSINRTMVGIWAQIWQQLTGMNVMMYYIVLIFTMAGYTGNANLVASSIQYVINMIMTIPALLFIDRVGRRPLLLFGSIVMMIWLFAVAGILAVYGTQIPGGLDGDAFTTIVIEPTHKPAQKGVIACSYLFVATFAPTWGPGIWLYCSELFPLKQRAVAAGVTASANWIFNFALALFVPSAFKNINWKTYIIFGVFCIVMTIHVFVLFPETKGKTLEEIDMMWAARVPAWRTANWVPDHVPGALPEDEKHSEEMVEAVESNEEEPKIASANVDAPPPQL</sequence>
<evidence type="ECO:0000256" key="5">
    <source>
        <dbReference type="ARBA" id="ARBA00022989"/>
    </source>
</evidence>
<name>A0A1D8N6P5_YARLL</name>
<evidence type="ECO:0000313" key="11">
    <source>
        <dbReference type="EMBL" id="AOW01308.1"/>
    </source>
</evidence>
<feature type="domain" description="Major facilitator superfamily (MFS) profile" evidence="10">
    <location>
        <begin position="26"/>
        <end position="478"/>
    </location>
</feature>
<evidence type="ECO:0000256" key="9">
    <source>
        <dbReference type="SAM" id="Phobius"/>
    </source>
</evidence>
<dbReference type="GO" id="GO:0005351">
    <property type="term" value="F:carbohydrate:proton symporter activity"/>
    <property type="evidence" value="ECO:0007669"/>
    <property type="project" value="TreeGrafter"/>
</dbReference>
<dbReference type="KEGG" id="yli:2907283"/>